<evidence type="ECO:0000313" key="6">
    <source>
        <dbReference type="Proteomes" id="UP000625527"/>
    </source>
</evidence>
<keyword evidence="6" id="KW-1185">Reference proteome</keyword>
<accession>A0ABR9MVU9</accession>
<dbReference type="Gene3D" id="3.30.1330.30">
    <property type="match status" value="1"/>
</dbReference>
<dbReference type="Pfam" id="PF22655">
    <property type="entry name" value="SpoU_sub_bind_like"/>
    <property type="match status" value="1"/>
</dbReference>
<dbReference type="SUPFAM" id="SSF75217">
    <property type="entry name" value="alpha/beta knot"/>
    <property type="match status" value="1"/>
</dbReference>
<evidence type="ECO:0000259" key="3">
    <source>
        <dbReference type="Pfam" id="PF00588"/>
    </source>
</evidence>
<comment type="caution">
    <text evidence="5">The sequence shown here is derived from an EMBL/GenBank/DDBJ whole genome shotgun (WGS) entry which is preliminary data.</text>
</comment>
<evidence type="ECO:0000256" key="2">
    <source>
        <dbReference type="ARBA" id="ARBA00022679"/>
    </source>
</evidence>
<feature type="domain" description="tRNA/rRNA methyltransferase SpoU type" evidence="3">
    <location>
        <begin position="125"/>
        <end position="268"/>
    </location>
</feature>
<name>A0ABR9MVU9_9MICO</name>
<dbReference type="PANTHER" id="PTHR43191">
    <property type="entry name" value="RRNA METHYLTRANSFERASE 3"/>
    <property type="match status" value="1"/>
</dbReference>
<feature type="domain" description="SpoU L30e-like N-terminal" evidence="4">
    <location>
        <begin position="14"/>
        <end position="104"/>
    </location>
</feature>
<sequence>MGGLVAVTRITSRNARFQVLQTLLSNRTKRHRAGEFIVQGVRPLSMAIEFGWEIRALLYDGERSLSSWARDLLGSTPGAEQIAMSPGLLAELGEKGEGAVELLAVVAMRPDDLNRVPVSHDFLGVVFDRPTQPGNIGSIIRSADAFGAHGVITTGHAADAYDPKSVRASTGSFFATPVVRAASARDVAAWVEDRRAAGVPVVVVATDEHGDADVSEFDLTQPVLLLIGNETKGLSHAWRELADTTVSIPMAGSASSLNAASAASVVLYEAHRQRHSRASS</sequence>
<dbReference type="Pfam" id="PF00588">
    <property type="entry name" value="SpoU_methylase"/>
    <property type="match status" value="1"/>
</dbReference>
<keyword evidence="1 5" id="KW-0489">Methyltransferase</keyword>
<dbReference type="InterPro" id="IPR029028">
    <property type="entry name" value="Alpha/beta_knot_MTases"/>
</dbReference>
<dbReference type="InterPro" id="IPR001537">
    <property type="entry name" value="SpoU_MeTrfase"/>
</dbReference>
<protein>
    <submittedName>
        <fullName evidence="5">rRNA methyltransferase</fullName>
    </submittedName>
</protein>
<dbReference type="InterPro" id="IPR029026">
    <property type="entry name" value="tRNA_m1G_MTases_N"/>
</dbReference>
<dbReference type="GO" id="GO:0032259">
    <property type="term" value="P:methylation"/>
    <property type="evidence" value="ECO:0007669"/>
    <property type="project" value="UniProtKB-KW"/>
</dbReference>
<keyword evidence="2" id="KW-0808">Transferase</keyword>
<dbReference type="EMBL" id="JADAQT010000058">
    <property type="protein sequence ID" value="MBE1875245.1"/>
    <property type="molecule type" value="Genomic_DNA"/>
</dbReference>
<organism evidence="5 6">
    <name type="scientific">Myceligenerans pegani</name>
    <dbReference type="NCBI Taxonomy" id="2776917"/>
    <lineage>
        <taxon>Bacteria</taxon>
        <taxon>Bacillati</taxon>
        <taxon>Actinomycetota</taxon>
        <taxon>Actinomycetes</taxon>
        <taxon>Micrococcales</taxon>
        <taxon>Promicromonosporaceae</taxon>
        <taxon>Myceligenerans</taxon>
    </lineage>
</organism>
<proteinExistence type="predicted"/>
<dbReference type="SUPFAM" id="SSF55315">
    <property type="entry name" value="L30e-like"/>
    <property type="match status" value="1"/>
</dbReference>
<evidence type="ECO:0000313" key="5">
    <source>
        <dbReference type="EMBL" id="MBE1875245.1"/>
    </source>
</evidence>
<dbReference type="PANTHER" id="PTHR43191:SF2">
    <property type="entry name" value="RRNA METHYLTRANSFERASE 3, MITOCHONDRIAL"/>
    <property type="match status" value="1"/>
</dbReference>
<gene>
    <name evidence="5" type="ORF">IHE71_05915</name>
</gene>
<dbReference type="Proteomes" id="UP000625527">
    <property type="component" value="Unassembled WGS sequence"/>
</dbReference>
<dbReference type="InterPro" id="IPR051259">
    <property type="entry name" value="rRNA_Methyltransferase"/>
</dbReference>
<evidence type="ECO:0000256" key="1">
    <source>
        <dbReference type="ARBA" id="ARBA00022603"/>
    </source>
</evidence>
<dbReference type="GO" id="GO:0008168">
    <property type="term" value="F:methyltransferase activity"/>
    <property type="evidence" value="ECO:0007669"/>
    <property type="project" value="UniProtKB-KW"/>
</dbReference>
<dbReference type="Gene3D" id="3.40.1280.10">
    <property type="match status" value="1"/>
</dbReference>
<reference evidence="5 6" key="1">
    <citation type="submission" date="2020-10" db="EMBL/GenBank/DDBJ databases">
        <title>Myceligenerans pegani sp. nov., an endophytic actinomycete isolated from Peganum harmala L. in Xinjiang, China.</title>
        <authorList>
            <person name="Xin L."/>
        </authorList>
    </citation>
    <scope>NUCLEOTIDE SEQUENCE [LARGE SCALE GENOMIC DNA]</scope>
    <source>
        <strain evidence="5 6">TRM65318</strain>
    </source>
</reference>
<dbReference type="InterPro" id="IPR054578">
    <property type="entry name" value="SpoU_sub_bind-like_N"/>
</dbReference>
<evidence type="ECO:0000259" key="4">
    <source>
        <dbReference type="Pfam" id="PF22655"/>
    </source>
</evidence>
<dbReference type="InterPro" id="IPR029064">
    <property type="entry name" value="Ribosomal_eL30-like_sf"/>
</dbReference>